<reference evidence="1 2" key="1">
    <citation type="journal article" date="2010" name="PLoS ONE">
        <title>The genome sequence of the rumen methanogen Methanobrevibacter ruminantium reveals new possibilities for controlling ruminant methane emissions.</title>
        <authorList>
            <person name="Leahy S.C."/>
            <person name="Kelly W.J."/>
            <person name="Altermann E."/>
            <person name="Ronimus R.S."/>
            <person name="Yeoman C.J."/>
            <person name="Pacheco D.M."/>
            <person name="Li D."/>
            <person name="Kong Z."/>
            <person name="McTavish S."/>
            <person name="Sang C."/>
            <person name="Lambie S.C."/>
            <person name="Janssen P.H."/>
            <person name="Dey D."/>
            <person name="Attwood G.T."/>
        </authorList>
    </citation>
    <scope>NUCLEOTIDE SEQUENCE [LARGE SCALE GENOMIC DNA]</scope>
    <source>
        <strain evidence="2">ATCC 35063 / DSM 1093 / JCM 13430 / OCM 146 / M1</strain>
    </source>
</reference>
<dbReference type="HOGENOM" id="CLU_1544224_0_0_2"/>
<dbReference type="KEGG" id="mru:mru_1518"/>
<dbReference type="RefSeq" id="WP_012956317.1">
    <property type="nucleotide sequence ID" value="NC_013790.1"/>
</dbReference>
<dbReference type="STRING" id="634498.mru_1518"/>
<dbReference type="PATRIC" id="fig|634498.28.peg.1520"/>
<keyword evidence="2" id="KW-1185">Reference proteome</keyword>
<proteinExistence type="predicted"/>
<dbReference type="EMBL" id="CP001719">
    <property type="protein sequence ID" value="ADC47368.1"/>
    <property type="molecule type" value="Genomic_DNA"/>
</dbReference>
<gene>
    <name evidence="1" type="ordered locus">mru_1518</name>
</gene>
<protein>
    <submittedName>
        <fullName evidence="1">Uncharacterized protein</fullName>
    </submittedName>
</protein>
<sequence>MYNINEKITLPRIEIKMDVKIKEILKNFLNNISNTLTSLNNKNDEEKSLELISSMKEYLLDFAMFLKELKEFQKEFSFFLVIRRMLNYVLDNYGSLCSSKRSVIFDSLFKFFELLRIKLSFLEGIYSKSSYLSYFNKFDTYLDEVKTEYYLNIYQRTGEFDDVIPRISQIILD</sequence>
<name>D3E4A7_METRM</name>
<dbReference type="Proteomes" id="UP000008680">
    <property type="component" value="Chromosome"/>
</dbReference>
<evidence type="ECO:0000313" key="1">
    <source>
        <dbReference type="EMBL" id="ADC47368.1"/>
    </source>
</evidence>
<dbReference type="GeneID" id="8771171"/>
<organism evidence="1 2">
    <name type="scientific">Methanobrevibacter ruminantium (strain ATCC 35063 / DSM 1093 / JCM 13430 / OCM 146 / M1)</name>
    <name type="common">Methanobacterium ruminantium</name>
    <dbReference type="NCBI Taxonomy" id="634498"/>
    <lineage>
        <taxon>Archaea</taxon>
        <taxon>Methanobacteriati</taxon>
        <taxon>Methanobacteriota</taxon>
        <taxon>Methanomada group</taxon>
        <taxon>Methanobacteria</taxon>
        <taxon>Methanobacteriales</taxon>
        <taxon>Methanobacteriaceae</taxon>
        <taxon>Methanobrevibacter</taxon>
    </lineage>
</organism>
<accession>D3E4A7</accession>
<evidence type="ECO:0000313" key="2">
    <source>
        <dbReference type="Proteomes" id="UP000008680"/>
    </source>
</evidence>
<dbReference type="AlphaFoldDB" id="D3E4A7"/>